<protein>
    <submittedName>
        <fullName evidence="2">Uncharacterized protein</fullName>
    </submittedName>
</protein>
<feature type="region of interest" description="Disordered" evidence="1">
    <location>
        <begin position="853"/>
        <end position="874"/>
    </location>
</feature>
<organism evidence="2 3">
    <name type="scientific">Chloropicon primus</name>
    <dbReference type="NCBI Taxonomy" id="1764295"/>
    <lineage>
        <taxon>Eukaryota</taxon>
        <taxon>Viridiplantae</taxon>
        <taxon>Chlorophyta</taxon>
        <taxon>Chloropicophyceae</taxon>
        <taxon>Chloropicales</taxon>
        <taxon>Chloropicaceae</taxon>
        <taxon>Chloropicon</taxon>
    </lineage>
</organism>
<feature type="region of interest" description="Disordered" evidence="1">
    <location>
        <begin position="1028"/>
        <end position="1048"/>
    </location>
</feature>
<evidence type="ECO:0000256" key="1">
    <source>
        <dbReference type="SAM" id="MobiDB-lite"/>
    </source>
</evidence>
<evidence type="ECO:0000313" key="3">
    <source>
        <dbReference type="Proteomes" id="UP000316726"/>
    </source>
</evidence>
<dbReference type="Proteomes" id="UP000316726">
    <property type="component" value="Chromosome 18"/>
</dbReference>
<name>A0A5B8MZ22_9CHLO</name>
<proteinExistence type="predicted"/>
<gene>
    <name evidence="2" type="ORF">A3770_18p82570</name>
</gene>
<feature type="region of interest" description="Disordered" evidence="1">
    <location>
        <begin position="1180"/>
        <end position="1199"/>
    </location>
</feature>
<sequence length="1199" mass="134260">MEVGGCYYTTEGGSEDESARRRRVVLVRAHDSTTGEILVREEGSFETEWILPHAASKEWTRIDPEAVSSEATARLGVAFESDDLVNKELKVWWDDDAYFYPGVVMEKRVLASRDDGSGGGGRPVRQILVKYFDIVEEWVDFDSPNVFWAMEGIHAIAPKGDAAVYKALGGGGKAVNDFDCATSAIGWRVGVREGAALAAEGGTSDQGGQPPQYAYGFVVHSELGDSGGSGEAARGKVIRLTIHLDDGREHQAEASATPESNYTWPRDFLSGSADIVWLYPSQMTLDLYSYRFDAAKHGPRAVASAIYWDPEKGFEPTRVDIWLMENKTGRPIHLAPWRCTGSRAQDRRGTLDLRTSMVQWIHWKDNGLCPPPKFFGTKNRSRDHSGIESGGEVEGGQRYRYHLFGRSFALVPFVGHSRRMGQDVVHKEESNKMIGMRILATKRLQEKPVKESRAGMTGYVVRFGIVLSANAEGIKVLFDNQDQPEWYTWQVLEAIDIYTDIVGRAGDLERTSSCLPLLLPIEYNDEPAHFMPSRGLVIHRGFGMSPQHFVQVCQHGSSPPALKSGKWQDLIHVKQAERASDPSASAAVRGMALGKWLALYRVDVTKTVYWELVSSELRNWACKVDITAGDVEMEEEEEVLEVQGGEGTLYSGPHANALEPEKRLNALMLEKIGGDKVLVSLYMKWVKANSTKFCISRKDRSIKTDLGKVGALLKEVTESSHELDMVHESEYPALRASYVAHCQTYEALCHIKEYLIHSKSSTSLFADNNALDLLIKMLEFIDVKASHGVPFRNEASAFAFERRQSIFQLFWMWARDSLPQSVPNPRKRQVITFKYLKASKVLKYGSCFKKVEPQRPVKPQGAPPAPKSRPAKSEKLAEAVVTKEESEISADAEYVIGVIKENLKDRPKELDRVLKYLQAQRRNFGIVRTTREDGSLELQKLQRYCRKLLEKGPSAKSTSINWLIKYLEKSSWDSFQGKSTIELTAQFIKWLIKVHMPEPPPQSFFKYKAYWPYFWSYFRGGLGGIGVTEEDAPHSQTGGGQSDSGNHLRNHVASEDMIANRIVAEDVMGLGLSLLQKSVGHLKSKEGAKDDKAHLLPSKNDASVELGESSEETLSDAMPAPSEEERKDRKRKFTSPAEEGQRPTCLLCNNPCAVHRRDRTTDSIISWRCRNCKWQGLKAQEKYSKRGDGGTAEDPIETP</sequence>
<evidence type="ECO:0000313" key="2">
    <source>
        <dbReference type="EMBL" id="QDZ25739.1"/>
    </source>
</evidence>
<reference evidence="2 3" key="1">
    <citation type="submission" date="2018-07" db="EMBL/GenBank/DDBJ databases">
        <title>The complete nuclear genome of the prasinophyte Chloropicon primus (CCMP1205).</title>
        <authorList>
            <person name="Pombert J.-F."/>
            <person name="Otis C."/>
            <person name="Turmel M."/>
            <person name="Lemieux C."/>
        </authorList>
    </citation>
    <scope>NUCLEOTIDE SEQUENCE [LARGE SCALE GENOMIC DNA]</scope>
    <source>
        <strain evidence="2 3">CCMP1205</strain>
    </source>
</reference>
<dbReference type="EMBL" id="CP031051">
    <property type="protein sequence ID" value="QDZ25739.1"/>
    <property type="molecule type" value="Genomic_DNA"/>
</dbReference>
<feature type="region of interest" description="Disordered" evidence="1">
    <location>
        <begin position="1086"/>
        <end position="1141"/>
    </location>
</feature>
<keyword evidence="3" id="KW-1185">Reference proteome</keyword>
<dbReference type="AlphaFoldDB" id="A0A5B8MZ22"/>
<accession>A0A5B8MZ22</accession>